<dbReference type="HOGENOM" id="CLU_2000144_0_0_4"/>
<name>Q47CJ8_DECAR</name>
<accession>Q47CJ8</accession>
<protein>
    <submittedName>
        <fullName evidence="1">Uncharacterized protein</fullName>
    </submittedName>
</protein>
<proteinExistence type="predicted"/>
<dbReference type="EMBL" id="CP000089">
    <property type="protein sequence ID" value="AAZ47433.1"/>
    <property type="molecule type" value="Genomic_DNA"/>
</dbReference>
<evidence type="ECO:0000313" key="1">
    <source>
        <dbReference type="EMBL" id="AAZ47433.1"/>
    </source>
</evidence>
<organism evidence="1">
    <name type="scientific">Dechloromonas aromatica (strain RCB)</name>
    <dbReference type="NCBI Taxonomy" id="159087"/>
    <lineage>
        <taxon>Bacteria</taxon>
        <taxon>Pseudomonadati</taxon>
        <taxon>Pseudomonadota</taxon>
        <taxon>Betaproteobacteria</taxon>
        <taxon>Rhodocyclales</taxon>
        <taxon>Azonexaceae</taxon>
        <taxon>Dechloromonas</taxon>
    </lineage>
</organism>
<gene>
    <name evidence="1" type="ordered locus">Daro_2703</name>
</gene>
<sequence length="124" mass="13402">MTTETNNLSTINPPISCETPDAERIAGAKECVIALAKLEQSAENLPESANDGAVFAAIQSSDAEALVAQFGPLTQRQEGAFRTLAEYIHCLATTGTPYLEKWTPYVARTEQQIVEWAAAMNAQE</sequence>
<dbReference type="KEGG" id="dar:Daro_2703"/>
<dbReference type="AlphaFoldDB" id="Q47CJ8"/>
<reference evidence="1" key="1">
    <citation type="submission" date="2005-08" db="EMBL/GenBank/DDBJ databases">
        <title>Complete sequence of Dechloromonas aromatica RCB.</title>
        <authorList>
            <person name="Salinero K.K."/>
            <person name="Copeland A."/>
            <person name="Lucas S."/>
            <person name="Lapidus A."/>
            <person name="Barry K."/>
            <person name="Detter J.C."/>
            <person name="Glavina T."/>
            <person name="Hammon N."/>
            <person name="Israni S."/>
            <person name="Pitluck S."/>
            <person name="Di Bartolo G."/>
            <person name="Trong S."/>
            <person name="Schmutz J."/>
            <person name="Larimer F."/>
            <person name="Land M."/>
            <person name="Ivanova N."/>
            <person name="Richardson P."/>
        </authorList>
    </citation>
    <scope>NUCLEOTIDE SEQUENCE</scope>
    <source>
        <strain evidence="1">RCB</strain>
    </source>
</reference>